<keyword evidence="3" id="KW-0812">Transmembrane</keyword>
<dbReference type="OrthoDB" id="27934at2759"/>
<accession>T1JSF6</accession>
<dbReference type="AlphaFoldDB" id="T1JSF6"/>
<dbReference type="KEGG" id="tut:107367424"/>
<feature type="chain" id="PRO_5004580569" evidence="4">
    <location>
        <begin position="25"/>
        <end position="717"/>
    </location>
</feature>
<dbReference type="EMBL" id="CAEY01000461">
    <property type="status" value="NOT_ANNOTATED_CDS"/>
    <property type="molecule type" value="Genomic_DNA"/>
</dbReference>
<keyword evidence="4" id="KW-0732">Signal</keyword>
<dbReference type="HOGENOM" id="CLU_007931_2_1_1"/>
<evidence type="ECO:0000256" key="2">
    <source>
        <dbReference type="SAM" id="MobiDB-lite"/>
    </source>
</evidence>
<dbReference type="PANTHER" id="PTHR11102:SF147">
    <property type="entry name" value="SEL1L ADAPTOR SUBUNIT OF ERAD E3 UBIQUITIN LIGASE"/>
    <property type="match status" value="1"/>
</dbReference>
<evidence type="ECO:0000313" key="5">
    <source>
        <dbReference type="EnsemblMetazoa" id="tetur01g10340.1"/>
    </source>
</evidence>
<reference evidence="5" key="2">
    <citation type="submission" date="2015-06" db="UniProtKB">
        <authorList>
            <consortium name="EnsemblMetazoa"/>
        </authorList>
    </citation>
    <scope>IDENTIFICATION</scope>
</reference>
<protein>
    <submittedName>
        <fullName evidence="5">Uncharacterized protein</fullName>
    </submittedName>
</protein>
<dbReference type="Gene3D" id="1.25.40.10">
    <property type="entry name" value="Tetratricopeptide repeat domain"/>
    <property type="match status" value="3"/>
</dbReference>
<dbReference type="PANTHER" id="PTHR11102">
    <property type="entry name" value="SEL-1-LIKE PROTEIN"/>
    <property type="match status" value="1"/>
</dbReference>
<dbReference type="Pfam" id="PF08238">
    <property type="entry name" value="Sel1"/>
    <property type="match status" value="11"/>
</dbReference>
<keyword evidence="6" id="KW-1185">Reference proteome</keyword>
<keyword evidence="3" id="KW-1133">Transmembrane helix</keyword>
<organism evidence="5 6">
    <name type="scientific">Tetranychus urticae</name>
    <name type="common">Two-spotted spider mite</name>
    <dbReference type="NCBI Taxonomy" id="32264"/>
    <lineage>
        <taxon>Eukaryota</taxon>
        <taxon>Metazoa</taxon>
        <taxon>Ecdysozoa</taxon>
        <taxon>Arthropoda</taxon>
        <taxon>Chelicerata</taxon>
        <taxon>Arachnida</taxon>
        <taxon>Acari</taxon>
        <taxon>Acariformes</taxon>
        <taxon>Trombidiformes</taxon>
        <taxon>Prostigmata</taxon>
        <taxon>Eleutherengona</taxon>
        <taxon>Raphignathae</taxon>
        <taxon>Tetranychoidea</taxon>
        <taxon>Tetranychidae</taxon>
        <taxon>Tetranychus</taxon>
    </lineage>
</organism>
<name>T1JSF6_TETUR</name>
<dbReference type="InterPro" id="IPR006597">
    <property type="entry name" value="Sel1-like"/>
</dbReference>
<dbReference type="InterPro" id="IPR050767">
    <property type="entry name" value="Sel1_AlgK"/>
</dbReference>
<dbReference type="SUPFAM" id="SSF81901">
    <property type="entry name" value="HCP-like"/>
    <property type="match status" value="3"/>
</dbReference>
<dbReference type="InterPro" id="IPR011990">
    <property type="entry name" value="TPR-like_helical_dom_sf"/>
</dbReference>
<dbReference type="OMA" id="LLGHWMD"/>
<keyword evidence="3" id="KW-0472">Membrane</keyword>
<dbReference type="EnsemblMetazoa" id="tetur01g10340.1">
    <property type="protein sequence ID" value="tetur01g10340.1"/>
    <property type="gene ID" value="tetur01g10340"/>
</dbReference>
<evidence type="ECO:0000313" key="6">
    <source>
        <dbReference type="Proteomes" id="UP000015104"/>
    </source>
</evidence>
<feature type="compositionally biased region" description="Low complexity" evidence="2">
    <location>
        <begin position="88"/>
        <end position="104"/>
    </location>
</feature>
<feature type="compositionally biased region" description="Basic and acidic residues" evidence="2">
    <location>
        <begin position="61"/>
        <end position="78"/>
    </location>
</feature>
<dbReference type="SMART" id="SM00671">
    <property type="entry name" value="SEL1"/>
    <property type="match status" value="11"/>
</dbReference>
<evidence type="ECO:0000256" key="4">
    <source>
        <dbReference type="SAM" id="SignalP"/>
    </source>
</evidence>
<evidence type="ECO:0000256" key="3">
    <source>
        <dbReference type="SAM" id="Phobius"/>
    </source>
</evidence>
<dbReference type="eggNOG" id="KOG1550">
    <property type="taxonomic scope" value="Eukaryota"/>
</dbReference>
<feature type="signal peptide" evidence="4">
    <location>
        <begin position="1"/>
        <end position="24"/>
    </location>
</feature>
<dbReference type="GO" id="GO:0005789">
    <property type="term" value="C:endoplasmic reticulum membrane"/>
    <property type="evidence" value="ECO:0007669"/>
    <property type="project" value="TreeGrafter"/>
</dbReference>
<feature type="region of interest" description="Disordered" evidence="2">
    <location>
        <begin position="27"/>
        <end position="132"/>
    </location>
</feature>
<dbReference type="GO" id="GO:0036503">
    <property type="term" value="P:ERAD pathway"/>
    <property type="evidence" value="ECO:0007669"/>
    <property type="project" value="TreeGrafter"/>
</dbReference>
<comment type="similarity">
    <text evidence="1">Belongs to the sel-1 family.</text>
</comment>
<gene>
    <name evidence="5" type="primary">107367424</name>
</gene>
<reference evidence="6" key="1">
    <citation type="submission" date="2011-08" db="EMBL/GenBank/DDBJ databases">
        <authorList>
            <person name="Rombauts S."/>
        </authorList>
    </citation>
    <scope>NUCLEOTIDE SEQUENCE</scope>
    <source>
        <strain evidence="6">London</strain>
    </source>
</reference>
<feature type="compositionally biased region" description="Acidic residues" evidence="2">
    <location>
        <begin position="32"/>
        <end position="44"/>
    </location>
</feature>
<feature type="transmembrane region" description="Helical" evidence="3">
    <location>
        <begin position="693"/>
        <end position="711"/>
    </location>
</feature>
<dbReference type="STRING" id="32264.T1JSF6"/>
<proteinExistence type="inferred from homology"/>
<feature type="compositionally biased region" description="Acidic residues" evidence="2">
    <location>
        <begin position="117"/>
        <end position="130"/>
    </location>
</feature>
<sequence>MRKGLIVWFLIAILSLSWLDHVNTLHQNKDSNDDDEDDSDDIETDSSNRHIRGHDGSNQVKFKEVKDESTKSNLKDTDSLTMSLNDDPPLSSTSVPSLSLAPSLADETSDVSGENNVLDEIESPPAEETEEEKRANIFYETAMKLLNSSKSDKPRAYNLLLDSAKLNNTKAMEMVSQALIFGDNLPINLPLAINFLTILSEQGNTKAQMFLGFLYASGLGVNASQAKALLYYTFAATGGNPVAQMAIGYRHWAGISVIPSCESALNYYKKVAKKVEEEVSFSGGTAIQRVRLLDELENPGSYTGILDDDLLQYYQFLADKGDVHAQVGLGQLHYQGGRGVEQDHARALNYFLQAAEAGNANAMAFLGKMYLEGSSVVQQSNETALKYFKMAADKGNSVGQSGLGVMYLYGKGVEKDYQKAFKYFSQAASQGWVDGQLQLGIMYFNGLGVPKDYKTAIKYFTMASQSGHVLGFYNLAQIHASGTGILRSCSTAVELFKNVAERGNWGTTLMSAHTDYKEGRIAEAFIKYSFMAELGYEQAQSNAAFILDRGEIEFFAKNESLARALMYWSRSAAQGYSIARVKLGDYYYYGYGTDIDYKTAAAQYRMASDLQSNAQALFNLGYMHEQGLGLKKDFHLAKRYYDMAADSSADAHVPVAFARLKLAIVYGLESFKQYNWARLASHVNATKILGPDWDLYLMTALALLLGLVVYIRRMPQP</sequence>
<evidence type="ECO:0000256" key="1">
    <source>
        <dbReference type="ARBA" id="ARBA00038101"/>
    </source>
</evidence>
<dbReference type="Proteomes" id="UP000015104">
    <property type="component" value="Unassembled WGS sequence"/>
</dbReference>